<evidence type="ECO:0000313" key="1">
    <source>
        <dbReference type="EMBL" id="KAK3070341.1"/>
    </source>
</evidence>
<proteinExistence type="predicted"/>
<evidence type="ECO:0000313" key="2">
    <source>
        <dbReference type="Proteomes" id="UP001186974"/>
    </source>
</evidence>
<dbReference type="Proteomes" id="UP001186974">
    <property type="component" value="Unassembled WGS sequence"/>
</dbReference>
<protein>
    <submittedName>
        <fullName evidence="1">Uncharacterized protein</fullName>
    </submittedName>
</protein>
<reference evidence="1" key="1">
    <citation type="submission" date="2024-09" db="EMBL/GenBank/DDBJ databases">
        <title>Black Yeasts Isolated from many extreme environments.</title>
        <authorList>
            <person name="Coleine C."/>
            <person name="Stajich J.E."/>
            <person name="Selbmann L."/>
        </authorList>
    </citation>
    <scope>NUCLEOTIDE SEQUENCE</scope>
    <source>
        <strain evidence="1">CCFEE 5737</strain>
    </source>
</reference>
<feature type="non-terminal residue" evidence="1">
    <location>
        <position position="322"/>
    </location>
</feature>
<sequence>MFSTIICALSFLALESPRWLIKVGKHEQAATTLCKLRQLDISHPYVQTEIIDINDQLNREREATLGTSWLGPIRELFTIPANRYRLMLSIMSQLLSQWSGASSITIYAPEYFAMMGTTGQNEKLFATAIFGVVKFISALLCAFFLIDFIGRKRALSAGILLQFVSMLYMAIFLEIDKSVADKGAPQSPSQKHAAMGAIVMIYFSGFGWALGWNSIQYLINSEIYPLRLRALGGSFAMTFHFVNQYGNSKAVPLMFLDMTEAGTMFFFSCITFIGLIWVYFCLPELAGKSLESIDAIFELPWYMIGRKYKLVEGQGALSEMYD</sequence>
<gene>
    <name evidence="1" type="ORF">LTS18_015126</name>
</gene>
<dbReference type="EMBL" id="JAWDJW010004978">
    <property type="protein sequence ID" value="KAK3070341.1"/>
    <property type="molecule type" value="Genomic_DNA"/>
</dbReference>
<accession>A0ACC3DGB0</accession>
<organism evidence="1 2">
    <name type="scientific">Coniosporium uncinatum</name>
    <dbReference type="NCBI Taxonomy" id="93489"/>
    <lineage>
        <taxon>Eukaryota</taxon>
        <taxon>Fungi</taxon>
        <taxon>Dikarya</taxon>
        <taxon>Ascomycota</taxon>
        <taxon>Pezizomycotina</taxon>
        <taxon>Dothideomycetes</taxon>
        <taxon>Dothideomycetes incertae sedis</taxon>
        <taxon>Coniosporium</taxon>
    </lineage>
</organism>
<comment type="caution">
    <text evidence="1">The sequence shown here is derived from an EMBL/GenBank/DDBJ whole genome shotgun (WGS) entry which is preliminary data.</text>
</comment>
<keyword evidence="2" id="KW-1185">Reference proteome</keyword>
<name>A0ACC3DGB0_9PEZI</name>